<evidence type="ECO:0000313" key="3">
    <source>
        <dbReference type="Proteomes" id="UP000180254"/>
    </source>
</evidence>
<proteinExistence type="predicted"/>
<evidence type="ECO:0000256" key="1">
    <source>
        <dbReference type="SAM" id="Phobius"/>
    </source>
</evidence>
<dbReference type="Gene3D" id="3.30.1490.480">
    <property type="entry name" value="Endolytic murein transglycosylase"/>
    <property type="match status" value="1"/>
</dbReference>
<dbReference type="RefSeq" id="WP_071061597.1">
    <property type="nucleotide sequence ID" value="NZ_MKIE01000002.1"/>
</dbReference>
<keyword evidence="1" id="KW-0812">Transmembrane</keyword>
<organism evidence="2 3">
    <name type="scientific">Andreesenia angusta</name>
    <dbReference type="NCBI Taxonomy" id="39480"/>
    <lineage>
        <taxon>Bacteria</taxon>
        <taxon>Bacillati</taxon>
        <taxon>Bacillota</taxon>
        <taxon>Tissierellia</taxon>
        <taxon>Tissierellales</taxon>
        <taxon>Gottschalkiaceae</taxon>
        <taxon>Andreesenia</taxon>
    </lineage>
</organism>
<sequence>MKKINIYFMLLGVGIGALISGLALKMYPVPKVEITDQEVIERAKDLGMVGMKEHIEKSSAQKESEAEAVDEQPLPIEASIAVTQGEGSEAVADKLLSAKLIEDKNDFVLFVSEKKAGRSFRQGTYTIKSGSSYDEILSILTKGVYRYDQ</sequence>
<dbReference type="OrthoDB" id="1707965at2"/>
<reference evidence="2 3" key="1">
    <citation type="submission" date="2016-09" db="EMBL/GenBank/DDBJ databases">
        <title>Genome sequence of Eubacterium angustum.</title>
        <authorList>
            <person name="Poehlein A."/>
            <person name="Daniel R."/>
        </authorList>
    </citation>
    <scope>NUCLEOTIDE SEQUENCE [LARGE SCALE GENOMIC DNA]</scope>
    <source>
        <strain evidence="2 3">DSM 1989</strain>
    </source>
</reference>
<comment type="caution">
    <text evidence="2">The sequence shown here is derived from an EMBL/GenBank/DDBJ whole genome shotgun (WGS) entry which is preliminary data.</text>
</comment>
<accession>A0A1S1V8C2</accession>
<feature type="transmembrane region" description="Helical" evidence="1">
    <location>
        <begin position="6"/>
        <end position="24"/>
    </location>
</feature>
<dbReference type="EMBL" id="MKIE01000002">
    <property type="protein sequence ID" value="OHW62842.1"/>
    <property type="molecule type" value="Genomic_DNA"/>
</dbReference>
<keyword evidence="3" id="KW-1185">Reference proteome</keyword>
<keyword evidence="1" id="KW-1133">Transmembrane helix</keyword>
<name>A0A1S1V8C2_9FIRM</name>
<protein>
    <submittedName>
        <fullName evidence="2">YceG-like family protein</fullName>
    </submittedName>
</protein>
<dbReference type="AlphaFoldDB" id="A0A1S1V8C2"/>
<dbReference type="STRING" id="39480.EUAN_06260"/>
<evidence type="ECO:0000313" key="2">
    <source>
        <dbReference type="EMBL" id="OHW62842.1"/>
    </source>
</evidence>
<dbReference type="Proteomes" id="UP000180254">
    <property type="component" value="Unassembled WGS sequence"/>
</dbReference>
<gene>
    <name evidence="2" type="ORF">EUAN_06260</name>
</gene>
<keyword evidence="1" id="KW-0472">Membrane</keyword>